<organism evidence="2 3">
    <name type="scientific">Rhizoctonia solani</name>
    <dbReference type="NCBI Taxonomy" id="456999"/>
    <lineage>
        <taxon>Eukaryota</taxon>
        <taxon>Fungi</taxon>
        <taxon>Dikarya</taxon>
        <taxon>Basidiomycota</taxon>
        <taxon>Agaricomycotina</taxon>
        <taxon>Agaricomycetes</taxon>
        <taxon>Cantharellales</taxon>
        <taxon>Ceratobasidiaceae</taxon>
        <taxon>Rhizoctonia</taxon>
    </lineage>
</organism>
<name>A0A8H2WJM5_9AGAM</name>
<gene>
    <name evidence="2" type="ORF">RDB_LOCUS40217</name>
</gene>
<proteinExistence type="predicted"/>
<feature type="compositionally biased region" description="Acidic residues" evidence="1">
    <location>
        <begin position="227"/>
        <end position="250"/>
    </location>
</feature>
<feature type="region of interest" description="Disordered" evidence="1">
    <location>
        <begin position="215"/>
        <end position="368"/>
    </location>
</feature>
<accession>A0A8H2WJM5</accession>
<protein>
    <recommendedName>
        <fullName evidence="4">BTB domain-containing protein</fullName>
    </recommendedName>
</protein>
<feature type="compositionally biased region" description="Acidic residues" evidence="1">
    <location>
        <begin position="338"/>
        <end position="356"/>
    </location>
</feature>
<evidence type="ECO:0000256" key="1">
    <source>
        <dbReference type="SAM" id="MobiDB-lite"/>
    </source>
</evidence>
<evidence type="ECO:0008006" key="4">
    <source>
        <dbReference type="Google" id="ProtNLM"/>
    </source>
</evidence>
<dbReference type="Proteomes" id="UP000663846">
    <property type="component" value="Unassembled WGS sequence"/>
</dbReference>
<comment type="caution">
    <text evidence="2">The sequence shown here is derived from an EMBL/GenBank/DDBJ whole genome shotgun (WGS) entry which is preliminary data.</text>
</comment>
<dbReference type="EMBL" id="CAJMWS010000265">
    <property type="protein sequence ID" value="CAE6386898.1"/>
    <property type="molecule type" value="Genomic_DNA"/>
</dbReference>
<evidence type="ECO:0000313" key="2">
    <source>
        <dbReference type="EMBL" id="CAE6386898.1"/>
    </source>
</evidence>
<feature type="compositionally biased region" description="Low complexity" evidence="1">
    <location>
        <begin position="296"/>
        <end position="323"/>
    </location>
</feature>
<sequence>MTKRLSEVSASSQRPWSPQLPPFKRAKKDEAAEPEVAIIDDGLSSIPDTSSEAEEELPPPVRDPKLYYEDGSITFRVGDVLFKVSIDPSTHRALLTAGNTKGSRVHTQNRIQRFRKKIFDVPPKLADAAKARGTCDENPIIIPQVKASQFRMLMELIYRLHYINLFECDTNIWQQFVFYLNVSTLASRFAMGRIEKWARPEFAAFVKKSGKKLSEAANEASKSNKPDEDEDEREGEGEGEDGDGDEDEDETATRDNGTDNVDGGSERGSPTAGAQGPHAVGGTGMGVPNGSNDPSNAVVPAIANPSPNNINNGIQPNNSNDPNRANLTGGASSSSDQADSDEEDNDEDEEMEDTDSKEETVLPPEEETNPTFQLMDALLYAESVSDSCLHYDIRNVLQYHCLNPNVLPVSTLVDLFKVAGLQEKDPSMFGYLFILLLCHGNQVWKQDIFTRMDRMAFFSAQSYLTPFPDSLKTFVVVPLFTKPISVKSFVTIFSDATTDQSCAAQCYIQAFICWQKVFDDAYYVTTSNKHTLDPIKALISLPRRRLDLARRLSKSRCKHECHWKLLSQIDRDIQGVYARLAEYYQGIE</sequence>
<evidence type="ECO:0000313" key="3">
    <source>
        <dbReference type="Proteomes" id="UP000663846"/>
    </source>
</evidence>
<reference evidence="2" key="1">
    <citation type="submission" date="2021-01" db="EMBL/GenBank/DDBJ databases">
        <authorList>
            <person name="Kaushik A."/>
        </authorList>
    </citation>
    <scope>NUCLEOTIDE SEQUENCE</scope>
    <source>
        <strain evidence="2">AG1-1C</strain>
    </source>
</reference>
<dbReference type="AlphaFoldDB" id="A0A8H2WJM5"/>
<feature type="region of interest" description="Disordered" evidence="1">
    <location>
        <begin position="1"/>
        <end position="63"/>
    </location>
</feature>